<evidence type="ECO:0000256" key="4">
    <source>
        <dbReference type="SAM" id="Phobius"/>
    </source>
</evidence>
<evidence type="ECO:0000256" key="1">
    <source>
        <dbReference type="ARBA" id="ARBA00005472"/>
    </source>
</evidence>
<keyword evidence="4" id="KW-0812">Transmembrane</keyword>
<dbReference type="InterPro" id="IPR007062">
    <property type="entry name" value="PPI-2"/>
</dbReference>
<dbReference type="GeneID" id="106972723"/>
<accession>A0A6I9ZMP9</accession>
<name>A0A6I9ZMP9_ACIJB</name>
<reference evidence="5" key="1">
    <citation type="submission" date="2025-05" db="UniProtKB">
        <authorList>
            <consortium name="RefSeq"/>
        </authorList>
    </citation>
    <scope>NUCLEOTIDE SEQUENCE [LARGE SCALE GENOMIC DNA]</scope>
</reference>
<dbReference type="AlphaFoldDB" id="A0A6I9ZMP9"/>
<evidence type="ECO:0000256" key="2">
    <source>
        <dbReference type="ARBA" id="ARBA00023272"/>
    </source>
</evidence>
<dbReference type="GO" id="GO:0009966">
    <property type="term" value="P:regulation of signal transduction"/>
    <property type="evidence" value="ECO:0007669"/>
    <property type="project" value="InterPro"/>
</dbReference>
<feature type="region of interest" description="Disordered" evidence="3">
    <location>
        <begin position="111"/>
        <end position="144"/>
    </location>
</feature>
<dbReference type="Gene3D" id="6.10.250.1050">
    <property type="match status" value="1"/>
</dbReference>
<protein>
    <submittedName>
        <fullName evidence="6">Protein phosphatase inhibitor 2 family member C</fullName>
    </submittedName>
</protein>
<dbReference type="Proteomes" id="UP001652583">
    <property type="component" value="Chromosome X"/>
</dbReference>
<keyword evidence="2 6" id="KW-0650">Protein phosphatase inhibitor</keyword>
<comment type="similarity">
    <text evidence="1">Belongs to the protein phosphatase inhibitor 2 family.</text>
</comment>
<evidence type="ECO:0000313" key="6">
    <source>
        <dbReference type="RefSeq" id="XP_014925222.3"/>
    </source>
</evidence>
<organism evidence="5 6">
    <name type="scientific">Acinonyx jubatus</name>
    <name type="common">Cheetah</name>
    <dbReference type="NCBI Taxonomy" id="32536"/>
    <lineage>
        <taxon>Eukaryota</taxon>
        <taxon>Metazoa</taxon>
        <taxon>Chordata</taxon>
        <taxon>Craniata</taxon>
        <taxon>Vertebrata</taxon>
        <taxon>Euteleostomi</taxon>
        <taxon>Mammalia</taxon>
        <taxon>Eutheria</taxon>
        <taxon>Laurasiatheria</taxon>
        <taxon>Carnivora</taxon>
        <taxon>Feliformia</taxon>
        <taxon>Felidae</taxon>
        <taxon>Felinae</taxon>
        <taxon>Acinonyx</taxon>
    </lineage>
</organism>
<evidence type="ECO:0000256" key="3">
    <source>
        <dbReference type="SAM" id="MobiDB-lite"/>
    </source>
</evidence>
<dbReference type="Pfam" id="PF04979">
    <property type="entry name" value="IPP-2"/>
    <property type="match status" value="1"/>
</dbReference>
<dbReference type="PANTHER" id="PTHR12398">
    <property type="entry name" value="PROTEIN PHOSPHATASE INHIBITOR"/>
    <property type="match status" value="1"/>
</dbReference>
<proteinExistence type="inferred from homology"/>
<keyword evidence="4" id="KW-1133">Transmembrane helix</keyword>
<reference evidence="6" key="2">
    <citation type="submission" date="2025-08" db="UniProtKB">
        <authorList>
            <consortium name="RefSeq"/>
        </authorList>
    </citation>
    <scope>IDENTIFICATION</scope>
    <source>
        <tissue evidence="6">Blood</tissue>
    </source>
</reference>
<dbReference type="PANTHER" id="PTHR12398:SF41">
    <property type="entry name" value="PPP1R2C FAMILY MEMBER C"/>
    <property type="match status" value="1"/>
</dbReference>
<evidence type="ECO:0000313" key="5">
    <source>
        <dbReference type="Proteomes" id="UP001652583"/>
    </source>
</evidence>
<keyword evidence="5" id="KW-1185">Reference proteome</keyword>
<dbReference type="GO" id="GO:0004864">
    <property type="term" value="F:protein phosphatase inhibitor activity"/>
    <property type="evidence" value="ECO:0007669"/>
    <property type="project" value="UniProtKB-KW"/>
</dbReference>
<keyword evidence="4" id="KW-0472">Membrane</keyword>
<dbReference type="KEGG" id="aju:106972723"/>
<gene>
    <name evidence="6" type="primary">PPP1R2C</name>
</gene>
<sequence length="220" mass="24794">MKPSVGRKAVTAAMMAAMMVVVTSVAWSAMPFVLRSPTSVTAFSASRRPIKGILKNKRSTVSSVVVSMQQSRGVIPEVQRKKTQKWDQLNILATSLPAYRNYDFMKINEPSSHHLGRADDEDLVNDPESKEAMTPDISAKKPAATDTSEFIRQVGEPENDGAHGNRIFLNRRVKQQKFTLKRKLHYNKGLNIKVSRKIISKDFLYDDDEETPPSNHQHCR</sequence>
<feature type="transmembrane region" description="Helical" evidence="4">
    <location>
        <begin position="12"/>
        <end position="34"/>
    </location>
</feature>
<dbReference type="RefSeq" id="XP_014925222.3">
    <property type="nucleotide sequence ID" value="XM_015069736.3"/>
</dbReference>